<evidence type="ECO:0000256" key="3">
    <source>
        <dbReference type="ARBA" id="ARBA00023098"/>
    </source>
</evidence>
<dbReference type="InterPro" id="IPR016035">
    <property type="entry name" value="Acyl_Trfase/lysoPLipase"/>
</dbReference>
<evidence type="ECO:0000256" key="4">
    <source>
        <dbReference type="PROSITE-ProRule" id="PRU01161"/>
    </source>
</evidence>
<evidence type="ECO:0000313" key="8">
    <source>
        <dbReference type="Proteomes" id="UP000490922"/>
    </source>
</evidence>
<keyword evidence="8" id="KW-1185">Reference proteome</keyword>
<dbReference type="Pfam" id="PF19143">
    <property type="entry name" value="Omp85_2"/>
    <property type="match status" value="1"/>
</dbReference>
<sequence length="736" mass="83435">MKKILLFFIMFFTLSNCFSQEQTLKKPKIGLVLSGGGAKGFAHIGVLKVLEQAGVKIDYIGGTSMGAVVGGLYACGYNANQLDSIFKATNFDDLINDFIPRSSKNFYEKKNDELYAFVLPFNKFKIGVPTSLSKGIYNYNLLNRLTKNMRHIRDFNKLPIAFTCIASNIENGDEVVLNKGYLAKAILASAAFPTLFSPVEIDGKMLLDGGVANNYPIEEVRKLGADIIIGVDVQDDLLDRSKLKEATKILSQIINLQSIEKMKVKIKQTDIYIKPDTEKYGVISFDDGAEIIKSGEEAAFSVYEKLKALGSFSEMNLNKGLAKSSDSIQINTIRIKLLKNYTRSYIIGKLGFKQKSKISYEDLKKGIDNITATQNFSTITYALEKNENSDDLVIDLNENSIKTFLKFALHYDDLYKSGFLVNLTQKSALVKNDITSLDIILGDNLRYNIDYYIDNGFYWSFGFKSRLNTFNSNTKFDFNNGELLSQQGINSINIDFSDFSNLAYAQTIFAQKFLIGTGIEFKHLRIKSKTIDFVNPVFENSNYLSLFGYLKFDSLDNKYFPKKGWYLTGDFQYYGYSSDYNNNFNRFSIAKGEIGFARTITNKLAFNFHNEAGFDIGENSIPFFNFVLGGYGFNAINNFKHFYGYDFLSIAADSFIKSSFTLDYEFYKKNHLNITANYANVQNNLFNTTDWISKPRYSGYALGYGLETLIGPIEIKYTWSPETGRSFAWFNVGFWF</sequence>
<dbReference type="PANTHER" id="PTHR14226:SF76">
    <property type="entry name" value="NTE FAMILY PROTEIN RSSA"/>
    <property type="match status" value="1"/>
</dbReference>
<dbReference type="EMBL" id="WAEM01000003">
    <property type="protein sequence ID" value="KAB1156029.1"/>
    <property type="molecule type" value="Genomic_DNA"/>
</dbReference>
<feature type="chain" id="PRO_5029840163" evidence="5">
    <location>
        <begin position="20"/>
        <end position="736"/>
    </location>
</feature>
<dbReference type="GO" id="GO:0016787">
    <property type="term" value="F:hydrolase activity"/>
    <property type="evidence" value="ECO:0007669"/>
    <property type="project" value="UniProtKB-UniRule"/>
</dbReference>
<feature type="short sequence motif" description="GXSXG" evidence="4">
    <location>
        <begin position="62"/>
        <end position="66"/>
    </location>
</feature>
<dbReference type="InterPro" id="IPR050301">
    <property type="entry name" value="NTE"/>
</dbReference>
<dbReference type="Gene3D" id="2.40.160.50">
    <property type="entry name" value="membrane protein fhac: a member of the omp85/tpsb transporter family"/>
    <property type="match status" value="1"/>
</dbReference>
<feature type="short sequence motif" description="DGA/G" evidence="4">
    <location>
        <begin position="208"/>
        <end position="210"/>
    </location>
</feature>
<evidence type="ECO:0000256" key="1">
    <source>
        <dbReference type="ARBA" id="ARBA00022801"/>
    </source>
</evidence>
<evidence type="ECO:0000313" key="7">
    <source>
        <dbReference type="EMBL" id="KAB1156029.1"/>
    </source>
</evidence>
<feature type="short sequence motif" description="GXGXXG" evidence="4">
    <location>
        <begin position="35"/>
        <end position="40"/>
    </location>
</feature>
<dbReference type="SUPFAM" id="SSF52151">
    <property type="entry name" value="FabD/lysophospholipase-like"/>
    <property type="match status" value="1"/>
</dbReference>
<dbReference type="Gene3D" id="3.10.20.310">
    <property type="entry name" value="membrane protein fhac"/>
    <property type="match status" value="1"/>
</dbReference>
<dbReference type="PANTHER" id="PTHR14226">
    <property type="entry name" value="NEUROPATHY TARGET ESTERASE/SWISS CHEESE D.MELANOGASTER"/>
    <property type="match status" value="1"/>
</dbReference>
<dbReference type="InterPro" id="IPR002641">
    <property type="entry name" value="PNPLA_dom"/>
</dbReference>
<dbReference type="AlphaFoldDB" id="A0A7J5AGA8"/>
<keyword evidence="1 4" id="KW-0378">Hydrolase</keyword>
<organism evidence="7 8">
    <name type="scientific">Flavobacterium luteum</name>
    <dbReference type="NCBI Taxonomy" id="2026654"/>
    <lineage>
        <taxon>Bacteria</taxon>
        <taxon>Pseudomonadati</taxon>
        <taxon>Bacteroidota</taxon>
        <taxon>Flavobacteriia</taxon>
        <taxon>Flavobacteriales</taxon>
        <taxon>Flavobacteriaceae</taxon>
        <taxon>Flavobacterium</taxon>
    </lineage>
</organism>
<feature type="active site" description="Nucleophile" evidence="4">
    <location>
        <position position="64"/>
    </location>
</feature>
<dbReference type="CDD" id="cd07205">
    <property type="entry name" value="Pat_PNPLA6_PNPLA7_NTE1_like"/>
    <property type="match status" value="1"/>
</dbReference>
<dbReference type="Pfam" id="PF01734">
    <property type="entry name" value="Patatin"/>
    <property type="match status" value="1"/>
</dbReference>
<dbReference type="RefSeq" id="WP_151107185.1">
    <property type="nucleotide sequence ID" value="NZ_WAEM01000003.1"/>
</dbReference>
<evidence type="ECO:0000256" key="5">
    <source>
        <dbReference type="SAM" id="SignalP"/>
    </source>
</evidence>
<comment type="caution">
    <text evidence="7">The sequence shown here is derived from an EMBL/GenBank/DDBJ whole genome shotgun (WGS) entry which is preliminary data.</text>
</comment>
<protein>
    <submittedName>
        <fullName evidence="7">Patatin</fullName>
    </submittedName>
</protein>
<name>A0A7J5AGA8_9FLAO</name>
<proteinExistence type="predicted"/>
<feature type="active site" description="Proton acceptor" evidence="4">
    <location>
        <position position="208"/>
    </location>
</feature>
<dbReference type="PROSITE" id="PS51635">
    <property type="entry name" value="PNPLA"/>
    <property type="match status" value="1"/>
</dbReference>
<evidence type="ECO:0000256" key="2">
    <source>
        <dbReference type="ARBA" id="ARBA00022963"/>
    </source>
</evidence>
<dbReference type="Gene3D" id="3.40.1090.10">
    <property type="entry name" value="Cytosolic phospholipase A2 catalytic domain"/>
    <property type="match status" value="2"/>
</dbReference>
<dbReference type="GO" id="GO:0016042">
    <property type="term" value="P:lipid catabolic process"/>
    <property type="evidence" value="ECO:0007669"/>
    <property type="project" value="UniProtKB-UniRule"/>
</dbReference>
<keyword evidence="5" id="KW-0732">Signal</keyword>
<reference evidence="7 8" key="1">
    <citation type="submission" date="2019-09" db="EMBL/GenBank/DDBJ databases">
        <title>Flavobacterium sp. nov., isolated from glacier ice.</title>
        <authorList>
            <person name="Liu Q."/>
        </authorList>
    </citation>
    <scope>NUCLEOTIDE SEQUENCE [LARGE SCALE GENOMIC DNA]</scope>
    <source>
        <strain evidence="7 8">NBRC 112527</strain>
    </source>
</reference>
<dbReference type="InterPro" id="IPR043864">
    <property type="entry name" value="Omp85-like_dom"/>
</dbReference>
<dbReference type="OrthoDB" id="9770965at2"/>
<feature type="domain" description="PNPLA" evidence="6">
    <location>
        <begin position="31"/>
        <end position="221"/>
    </location>
</feature>
<evidence type="ECO:0000259" key="6">
    <source>
        <dbReference type="PROSITE" id="PS51635"/>
    </source>
</evidence>
<accession>A0A7J5AGA8</accession>
<keyword evidence="2 4" id="KW-0442">Lipid degradation</keyword>
<gene>
    <name evidence="7" type="ORF">F6464_07450</name>
</gene>
<keyword evidence="3 4" id="KW-0443">Lipid metabolism</keyword>
<feature type="signal peptide" evidence="5">
    <location>
        <begin position="1"/>
        <end position="19"/>
    </location>
</feature>
<dbReference type="Proteomes" id="UP000490922">
    <property type="component" value="Unassembled WGS sequence"/>
</dbReference>